<dbReference type="CDD" id="cd06261">
    <property type="entry name" value="TM_PBP2"/>
    <property type="match status" value="1"/>
</dbReference>
<evidence type="ECO:0000256" key="5">
    <source>
        <dbReference type="RuleBase" id="RU363032"/>
    </source>
</evidence>
<dbReference type="EMBL" id="BSDY01000002">
    <property type="protein sequence ID" value="GLI55130.1"/>
    <property type="molecule type" value="Genomic_DNA"/>
</dbReference>
<dbReference type="InterPro" id="IPR035906">
    <property type="entry name" value="MetI-like_sf"/>
</dbReference>
<dbReference type="InterPro" id="IPR052730">
    <property type="entry name" value="Sugar_ABC_transporter"/>
</dbReference>
<comment type="similarity">
    <text evidence="5">Belongs to the binding-protein-dependent transport system permease family.</text>
</comment>
<dbReference type="AlphaFoldDB" id="A0A9W6LMP6"/>
<feature type="transmembrane region" description="Helical" evidence="5">
    <location>
        <begin position="7"/>
        <end position="26"/>
    </location>
</feature>
<keyword evidence="2 5" id="KW-0812">Transmembrane</keyword>
<accession>A0A9W6LMP6</accession>
<dbReference type="SUPFAM" id="SSF161098">
    <property type="entry name" value="MetI-like"/>
    <property type="match status" value="1"/>
</dbReference>
<gene>
    <name evidence="7" type="primary">potB</name>
    <name evidence="7" type="ORF">PM10SUCC1_06450</name>
</gene>
<evidence type="ECO:0000313" key="7">
    <source>
        <dbReference type="EMBL" id="GLI55130.1"/>
    </source>
</evidence>
<evidence type="ECO:0000256" key="4">
    <source>
        <dbReference type="ARBA" id="ARBA00023136"/>
    </source>
</evidence>
<evidence type="ECO:0000256" key="3">
    <source>
        <dbReference type="ARBA" id="ARBA00022989"/>
    </source>
</evidence>
<keyword evidence="8" id="KW-1185">Reference proteome</keyword>
<feature type="transmembrane region" description="Helical" evidence="5">
    <location>
        <begin position="155"/>
        <end position="178"/>
    </location>
</feature>
<comment type="subcellular location">
    <subcellularLocation>
        <location evidence="5">Cell membrane</location>
        <topology evidence="5">Multi-pass membrane protein</topology>
    </subcellularLocation>
    <subcellularLocation>
        <location evidence="1">Membrane</location>
        <topology evidence="1">Multi-pass membrane protein</topology>
    </subcellularLocation>
</comment>
<name>A0A9W6LMP6_9FUSO</name>
<feature type="domain" description="ABC transmembrane type-1" evidence="6">
    <location>
        <begin position="62"/>
        <end position="278"/>
    </location>
</feature>
<dbReference type="PANTHER" id="PTHR43759">
    <property type="entry name" value="TREHALOSE TRANSPORT SYSTEM PERMEASE PROTEIN SUGA"/>
    <property type="match status" value="1"/>
</dbReference>
<keyword evidence="4 5" id="KW-0472">Membrane</keyword>
<dbReference type="Pfam" id="PF00528">
    <property type="entry name" value="BPD_transp_1"/>
    <property type="match status" value="1"/>
</dbReference>
<evidence type="ECO:0000256" key="2">
    <source>
        <dbReference type="ARBA" id="ARBA00022692"/>
    </source>
</evidence>
<protein>
    <submittedName>
        <fullName evidence="7">ABC transporter permease</fullName>
    </submittedName>
</protein>
<dbReference type="GO" id="GO:0005886">
    <property type="term" value="C:plasma membrane"/>
    <property type="evidence" value="ECO:0007669"/>
    <property type="project" value="UniProtKB-SubCell"/>
</dbReference>
<feature type="transmembrane region" description="Helical" evidence="5">
    <location>
        <begin position="261"/>
        <end position="281"/>
    </location>
</feature>
<keyword evidence="3 5" id="KW-1133">Transmembrane helix</keyword>
<evidence type="ECO:0000259" key="6">
    <source>
        <dbReference type="PROSITE" id="PS50928"/>
    </source>
</evidence>
<dbReference type="Proteomes" id="UP001144471">
    <property type="component" value="Unassembled WGS sequence"/>
</dbReference>
<feature type="transmembrane region" description="Helical" evidence="5">
    <location>
        <begin position="199"/>
        <end position="223"/>
    </location>
</feature>
<dbReference type="GO" id="GO:0055085">
    <property type="term" value="P:transmembrane transport"/>
    <property type="evidence" value="ECO:0007669"/>
    <property type="project" value="InterPro"/>
</dbReference>
<reference evidence="7" key="1">
    <citation type="submission" date="2022-12" db="EMBL/GenBank/DDBJ databases">
        <title>Reference genome sequencing for broad-spectrum identification of bacterial and archaeal isolates by mass spectrometry.</title>
        <authorList>
            <person name="Sekiguchi Y."/>
            <person name="Tourlousse D.M."/>
        </authorList>
    </citation>
    <scope>NUCLEOTIDE SEQUENCE</scope>
    <source>
        <strain evidence="7">10succ1</strain>
    </source>
</reference>
<keyword evidence="5" id="KW-0813">Transport</keyword>
<evidence type="ECO:0000256" key="1">
    <source>
        <dbReference type="ARBA" id="ARBA00004141"/>
    </source>
</evidence>
<comment type="caution">
    <text evidence="7">The sequence shown here is derived from an EMBL/GenBank/DDBJ whole genome shotgun (WGS) entry which is preliminary data.</text>
</comment>
<sequence length="294" mass="33417">MEKIKKYLYIAPTLLFIGGFFLYGFFQGFLQSFGLYRIVGESSFTLEYYMETVRSRSFWDSLLFTSKMAVVSSTVSLIISVIIIYIIYLNMERKFVQEERFQKIVESPLLVPYLIASYLILILFMQSGSISKLLVALGVIEGYSSFPILTNDRGGVGIMIAYIWKTTPFIVMMAIPVLKRVKSKWDSLAHIFNVGRTRFFMEVALPLMGPSLLMSFFIVLAYIFTAFEVPYILGVTYPKALAVGAYEIYSRGSLADRPSLMVINMIISFISLGSGVLVYFINKFFVGKNKGAWE</sequence>
<feature type="transmembrane region" description="Helical" evidence="5">
    <location>
        <begin position="110"/>
        <end position="135"/>
    </location>
</feature>
<dbReference type="Gene3D" id="1.10.3720.10">
    <property type="entry name" value="MetI-like"/>
    <property type="match status" value="1"/>
</dbReference>
<dbReference type="RefSeq" id="WP_281833397.1">
    <property type="nucleotide sequence ID" value="NZ_BSDY01000002.1"/>
</dbReference>
<dbReference type="PANTHER" id="PTHR43759:SF1">
    <property type="entry name" value="GLUCOSE IMPORT SYSTEM PERMEASE PROTEIN GLCT"/>
    <property type="match status" value="1"/>
</dbReference>
<dbReference type="PROSITE" id="PS50928">
    <property type="entry name" value="ABC_TM1"/>
    <property type="match status" value="1"/>
</dbReference>
<dbReference type="InterPro" id="IPR000515">
    <property type="entry name" value="MetI-like"/>
</dbReference>
<evidence type="ECO:0000313" key="8">
    <source>
        <dbReference type="Proteomes" id="UP001144471"/>
    </source>
</evidence>
<proteinExistence type="inferred from homology"/>
<feature type="transmembrane region" description="Helical" evidence="5">
    <location>
        <begin position="68"/>
        <end position="89"/>
    </location>
</feature>
<organism evidence="7 8">
    <name type="scientific">Propionigenium maris DSM 9537</name>
    <dbReference type="NCBI Taxonomy" id="1123000"/>
    <lineage>
        <taxon>Bacteria</taxon>
        <taxon>Fusobacteriati</taxon>
        <taxon>Fusobacteriota</taxon>
        <taxon>Fusobacteriia</taxon>
        <taxon>Fusobacteriales</taxon>
        <taxon>Fusobacteriaceae</taxon>
        <taxon>Propionigenium</taxon>
    </lineage>
</organism>